<keyword evidence="3" id="KW-1185">Reference proteome</keyword>
<feature type="coiled-coil region" evidence="1">
    <location>
        <begin position="23"/>
        <end position="72"/>
    </location>
</feature>
<proteinExistence type="predicted"/>
<reference evidence="2" key="1">
    <citation type="submission" date="2022-10" db="EMBL/GenBank/DDBJ databases">
        <title>The complete genomes of actinobacterial strains from the NBC collection.</title>
        <authorList>
            <person name="Joergensen T.S."/>
            <person name="Alvarez Arevalo M."/>
            <person name="Sterndorff E.B."/>
            <person name="Faurdal D."/>
            <person name="Vuksanovic O."/>
            <person name="Mourched A.-S."/>
            <person name="Charusanti P."/>
            <person name="Shaw S."/>
            <person name="Blin K."/>
            <person name="Weber T."/>
        </authorList>
    </citation>
    <scope>NUCLEOTIDE SEQUENCE</scope>
    <source>
        <strain evidence="2">NBC_00254</strain>
    </source>
</reference>
<evidence type="ECO:0000313" key="3">
    <source>
        <dbReference type="Proteomes" id="UP001432011"/>
    </source>
</evidence>
<dbReference type="RefSeq" id="WP_328708856.1">
    <property type="nucleotide sequence ID" value="NZ_CP108085.1"/>
</dbReference>
<sequence length="157" mass="18120">MDKGRSLIESKLREVIPELDRLLDAEEKGRIEHERRLRELQEEQERKEREQRVRWEAAVREAQEAAAEERRRRLFANALEAWRSAAELRRFCAALQKSAAASEDAEAVENLTLWIRWGQSLADTLDPVLAPGALAEADFDPELDGDELRPYLDGWSP</sequence>
<keyword evidence="1" id="KW-0175">Coiled coil</keyword>
<organism evidence="2 3">
    <name type="scientific">Microbispora hainanensis</name>
    <dbReference type="NCBI Taxonomy" id="568844"/>
    <lineage>
        <taxon>Bacteria</taxon>
        <taxon>Bacillati</taxon>
        <taxon>Actinomycetota</taxon>
        <taxon>Actinomycetes</taxon>
        <taxon>Streptosporangiales</taxon>
        <taxon>Streptosporangiaceae</taxon>
        <taxon>Microbispora</taxon>
    </lineage>
</organism>
<evidence type="ECO:0000256" key="1">
    <source>
        <dbReference type="SAM" id="Coils"/>
    </source>
</evidence>
<evidence type="ECO:0000313" key="2">
    <source>
        <dbReference type="EMBL" id="WUP73577.1"/>
    </source>
</evidence>
<dbReference type="Proteomes" id="UP001432011">
    <property type="component" value="Chromosome"/>
</dbReference>
<name>A0ABZ1SPK0_9ACTN</name>
<gene>
    <name evidence="2" type="ORF">OG913_29905</name>
</gene>
<protein>
    <submittedName>
        <fullName evidence="2">Uncharacterized protein</fullName>
    </submittedName>
</protein>
<dbReference type="EMBL" id="CP108085">
    <property type="protein sequence ID" value="WUP73577.1"/>
    <property type="molecule type" value="Genomic_DNA"/>
</dbReference>
<accession>A0ABZ1SPK0</accession>